<evidence type="ECO:0000313" key="2">
    <source>
        <dbReference type="EMBL" id="XDN89351.1"/>
    </source>
</evidence>
<dbReference type="Pfam" id="PF12697">
    <property type="entry name" value="Abhydrolase_6"/>
    <property type="match status" value="1"/>
</dbReference>
<dbReference type="GO" id="GO:0016787">
    <property type="term" value="F:hydrolase activity"/>
    <property type="evidence" value="ECO:0007669"/>
    <property type="project" value="UniProtKB-KW"/>
</dbReference>
<organism evidence="2">
    <name type="scientific">Candidatus Nanosynbacter sp. TM7-074</name>
    <dbReference type="NCBI Taxonomy" id="3158573"/>
    <lineage>
        <taxon>Bacteria</taxon>
        <taxon>Candidatus Saccharimonadota</taxon>
        <taxon>Candidatus Saccharimonadia</taxon>
        <taxon>Candidatus Nanosynbacterales</taxon>
        <taxon>Candidatus Nanosynbacteraceae</taxon>
        <taxon>Candidatus Nanosynbacter</taxon>
    </lineage>
</organism>
<dbReference type="EMBL" id="CP158487">
    <property type="protein sequence ID" value="XDN89351.1"/>
    <property type="molecule type" value="Genomic_DNA"/>
</dbReference>
<dbReference type="PANTHER" id="PTHR43194">
    <property type="entry name" value="HYDROLASE ALPHA/BETA FOLD FAMILY"/>
    <property type="match status" value="1"/>
</dbReference>
<dbReference type="RefSeq" id="WP_369000610.1">
    <property type="nucleotide sequence ID" value="NZ_CP158487.1"/>
</dbReference>
<accession>A0AB39JC83</accession>
<dbReference type="Gene3D" id="3.40.50.1820">
    <property type="entry name" value="alpha/beta hydrolase"/>
    <property type="match status" value="1"/>
</dbReference>
<evidence type="ECO:0000259" key="1">
    <source>
        <dbReference type="Pfam" id="PF12697"/>
    </source>
</evidence>
<reference evidence="2" key="1">
    <citation type="submission" date="2024-06" db="EMBL/GenBank/DDBJ databases">
        <authorList>
            <person name="Atkinson C."/>
            <person name="McLean J."/>
            <person name="Gallagher L."/>
            <person name="Bor B."/>
            <person name="Mougous J."/>
        </authorList>
    </citation>
    <scope>NUCLEOTIDE SEQUENCE</scope>
    <source>
        <strain evidence="2">TM7-074</strain>
    </source>
</reference>
<dbReference type="InterPro" id="IPR029058">
    <property type="entry name" value="AB_hydrolase_fold"/>
</dbReference>
<dbReference type="SUPFAM" id="SSF53474">
    <property type="entry name" value="alpha/beta-Hydrolases"/>
    <property type="match status" value="1"/>
</dbReference>
<protein>
    <submittedName>
        <fullName evidence="2">Alpha/beta fold hydrolase</fullName>
    </submittedName>
</protein>
<sequence>MAKIPTLRQIYQKLNCQEKTKDGICWIQCNTRSSKTVAIFHGVTGGKIDMMPLAERYVGLGYAVYVFDLPGHGGSKMLPFRTYDDMADWMMRALVCLGRPVDVLISNSFSSSIVYHLMRKELLSESMKVIMGCPTPDPSRLADVLQGLSNHLPHKLGWSVYNSKPAQKIRVAAALQTRREDAWQWLSESERYKKETLTLDDSNTLTTLLYRQNPYQGVISDIYDVSIVIGGKDNIITARTPEIICQLIPHAQLIVVPEAGHILHFEAVEQYPEV</sequence>
<feature type="domain" description="AB hydrolase-1" evidence="1">
    <location>
        <begin position="52"/>
        <end position="267"/>
    </location>
</feature>
<gene>
    <name evidence="2" type="ORF">TM074_01410</name>
</gene>
<dbReference type="PANTHER" id="PTHR43194:SF2">
    <property type="entry name" value="PEROXISOMAL MEMBRANE PROTEIN LPX1"/>
    <property type="match status" value="1"/>
</dbReference>
<dbReference type="InterPro" id="IPR000073">
    <property type="entry name" value="AB_hydrolase_1"/>
</dbReference>
<dbReference type="AlphaFoldDB" id="A0AB39JC83"/>
<proteinExistence type="predicted"/>
<name>A0AB39JC83_9BACT</name>
<keyword evidence="2" id="KW-0378">Hydrolase</keyword>
<dbReference type="InterPro" id="IPR050228">
    <property type="entry name" value="Carboxylesterase_BioH"/>
</dbReference>